<feature type="compositionally biased region" description="Basic and acidic residues" evidence="1">
    <location>
        <begin position="20"/>
        <end position="42"/>
    </location>
</feature>
<sequence>MLAPTVILTSTPKMVVHHALGKEKEQGDQQHDKEEFNKTNPR</sequence>
<gene>
    <name evidence="2" type="ORF">HDF15_002875</name>
</gene>
<evidence type="ECO:0000313" key="2">
    <source>
        <dbReference type="EMBL" id="MBB5064517.1"/>
    </source>
</evidence>
<evidence type="ECO:0000313" key="3">
    <source>
        <dbReference type="Proteomes" id="UP000584867"/>
    </source>
</evidence>
<accession>A0A7W8EA79</accession>
<name>A0A7W8EA79_9BACT</name>
<dbReference type="EMBL" id="JACHIO010000011">
    <property type="protein sequence ID" value="MBB5064517.1"/>
    <property type="molecule type" value="Genomic_DNA"/>
</dbReference>
<organism evidence="2 3">
    <name type="scientific">Granulicella mallensis</name>
    <dbReference type="NCBI Taxonomy" id="940614"/>
    <lineage>
        <taxon>Bacteria</taxon>
        <taxon>Pseudomonadati</taxon>
        <taxon>Acidobacteriota</taxon>
        <taxon>Terriglobia</taxon>
        <taxon>Terriglobales</taxon>
        <taxon>Acidobacteriaceae</taxon>
        <taxon>Granulicella</taxon>
    </lineage>
</organism>
<dbReference type="Proteomes" id="UP000584867">
    <property type="component" value="Unassembled WGS sequence"/>
</dbReference>
<feature type="region of interest" description="Disordered" evidence="1">
    <location>
        <begin position="19"/>
        <end position="42"/>
    </location>
</feature>
<dbReference type="AlphaFoldDB" id="A0A7W8EA79"/>
<reference evidence="2 3" key="1">
    <citation type="submission" date="2020-08" db="EMBL/GenBank/DDBJ databases">
        <title>Genomic Encyclopedia of Type Strains, Phase IV (KMG-V): Genome sequencing to study the core and pangenomes of soil and plant-associated prokaryotes.</title>
        <authorList>
            <person name="Whitman W."/>
        </authorList>
    </citation>
    <scope>NUCLEOTIDE SEQUENCE [LARGE SCALE GENOMIC DNA]</scope>
    <source>
        <strain evidence="2 3">X5P3</strain>
    </source>
</reference>
<protein>
    <submittedName>
        <fullName evidence="2">Uncharacterized protein</fullName>
    </submittedName>
</protein>
<evidence type="ECO:0000256" key="1">
    <source>
        <dbReference type="SAM" id="MobiDB-lite"/>
    </source>
</evidence>
<proteinExistence type="predicted"/>
<comment type="caution">
    <text evidence="2">The sequence shown here is derived from an EMBL/GenBank/DDBJ whole genome shotgun (WGS) entry which is preliminary data.</text>
</comment>
<dbReference type="RefSeq" id="WP_260331076.1">
    <property type="nucleotide sequence ID" value="NZ_JACHIO010000011.1"/>
</dbReference>